<keyword evidence="1" id="KW-0521">NADP</keyword>
<dbReference type="AlphaFoldDB" id="A0A2R4X1M6"/>
<dbReference type="GO" id="GO:0030554">
    <property type="term" value="F:adenyl nucleotide binding"/>
    <property type="evidence" value="ECO:0007669"/>
    <property type="project" value="UniProtKB-ARBA"/>
</dbReference>
<evidence type="ECO:0000259" key="2">
    <source>
        <dbReference type="SMART" id="SM00829"/>
    </source>
</evidence>
<dbReference type="InterPro" id="IPR051603">
    <property type="entry name" value="Zinc-ADH_QOR/CCCR"/>
</dbReference>
<dbReference type="InterPro" id="IPR011032">
    <property type="entry name" value="GroES-like_sf"/>
</dbReference>
<dbReference type="CDD" id="cd08253">
    <property type="entry name" value="zeta_crystallin"/>
    <property type="match status" value="1"/>
</dbReference>
<dbReference type="InterPro" id="IPR020843">
    <property type="entry name" value="ER"/>
</dbReference>
<dbReference type="Pfam" id="PF08240">
    <property type="entry name" value="ADH_N"/>
    <property type="match status" value="1"/>
</dbReference>
<gene>
    <name evidence="3" type="ORF">HARCEL1_08240</name>
</gene>
<dbReference type="EMBL" id="CP028858">
    <property type="protein sequence ID" value="AWB27699.1"/>
    <property type="molecule type" value="Genomic_DNA"/>
</dbReference>
<dbReference type="GO" id="GO:0016616">
    <property type="term" value="F:oxidoreductase activity, acting on the CH-OH group of donors, NAD or NADP as acceptor"/>
    <property type="evidence" value="ECO:0007669"/>
    <property type="project" value="UniProtKB-ARBA"/>
</dbReference>
<dbReference type="KEGG" id="harc:HARCEL1_08240"/>
<evidence type="ECO:0000313" key="4">
    <source>
        <dbReference type="Proteomes" id="UP000244727"/>
    </source>
</evidence>
<name>A0A2R4X1M6_9EURY</name>
<dbReference type="GO" id="GO:0043168">
    <property type="term" value="F:anion binding"/>
    <property type="evidence" value="ECO:0007669"/>
    <property type="project" value="UniProtKB-ARBA"/>
</dbReference>
<accession>A0A2R4X1M6</accession>
<dbReference type="PANTHER" id="PTHR44154:SF1">
    <property type="entry name" value="QUINONE OXIDOREDUCTASE"/>
    <property type="match status" value="1"/>
</dbReference>
<dbReference type="InterPro" id="IPR036291">
    <property type="entry name" value="NAD(P)-bd_dom_sf"/>
</dbReference>
<dbReference type="SMART" id="SM00829">
    <property type="entry name" value="PKS_ER"/>
    <property type="match status" value="1"/>
</dbReference>
<dbReference type="Pfam" id="PF13602">
    <property type="entry name" value="ADH_zinc_N_2"/>
    <property type="match status" value="1"/>
</dbReference>
<organism evidence="3 4">
    <name type="scientific">Halococcoides cellulosivorans</name>
    <dbReference type="NCBI Taxonomy" id="1679096"/>
    <lineage>
        <taxon>Archaea</taxon>
        <taxon>Methanobacteriati</taxon>
        <taxon>Methanobacteriota</taxon>
        <taxon>Stenosarchaea group</taxon>
        <taxon>Halobacteria</taxon>
        <taxon>Halobacteriales</taxon>
        <taxon>Haloarculaceae</taxon>
        <taxon>Halococcoides</taxon>
    </lineage>
</organism>
<dbReference type="Gene3D" id="3.40.50.720">
    <property type="entry name" value="NAD(P)-binding Rossmann-like Domain"/>
    <property type="match status" value="1"/>
</dbReference>
<reference evidence="3 4" key="1">
    <citation type="submission" date="2018-04" db="EMBL/GenBank/DDBJ databases">
        <title>Halococcoides cellulosivorans gen. nov., sp. nov., an extremely halophilic cellulose-utilizing haloarchaeon from hypersaline lakes.</title>
        <authorList>
            <person name="Sorokin D.Y."/>
            <person name="Toshchakov S.V."/>
            <person name="Samarov N.I."/>
            <person name="Korzhenkov A."/>
            <person name="Kublanov I.V."/>
        </authorList>
    </citation>
    <scope>NUCLEOTIDE SEQUENCE [LARGE SCALE GENOMIC DNA]</scope>
    <source>
        <strain evidence="3 4">HArcel1</strain>
    </source>
</reference>
<dbReference type="GeneID" id="36512489"/>
<evidence type="ECO:0000256" key="1">
    <source>
        <dbReference type="ARBA" id="ARBA00022857"/>
    </source>
</evidence>
<dbReference type="SUPFAM" id="SSF51735">
    <property type="entry name" value="NAD(P)-binding Rossmann-fold domains"/>
    <property type="match status" value="1"/>
</dbReference>
<feature type="domain" description="Enoyl reductase (ER)" evidence="2">
    <location>
        <begin position="10"/>
        <end position="316"/>
    </location>
</feature>
<keyword evidence="4" id="KW-1185">Reference proteome</keyword>
<dbReference type="PANTHER" id="PTHR44154">
    <property type="entry name" value="QUINONE OXIDOREDUCTASE"/>
    <property type="match status" value="1"/>
</dbReference>
<dbReference type="RefSeq" id="WP_108382260.1">
    <property type="nucleotide sequence ID" value="NZ_CP028858.1"/>
</dbReference>
<dbReference type="Gene3D" id="3.90.180.10">
    <property type="entry name" value="Medium-chain alcohol dehydrogenases, catalytic domain"/>
    <property type="match status" value="1"/>
</dbReference>
<dbReference type="SUPFAM" id="SSF50129">
    <property type="entry name" value="GroES-like"/>
    <property type="match status" value="1"/>
</dbReference>
<protein>
    <submittedName>
        <fullName evidence="3">Zinc-binding dehydrogenase</fullName>
    </submittedName>
</protein>
<proteinExistence type="predicted"/>
<sequence>MRACRFHEYGGPEVLSVESVDRPDPGPDELLVSVGATSVNPVDTYIREGAYEPASLPWIPGSDLAGTVAAVGADVSAFQPGDRVFGTGIGLDRPGGAAEYALVPTDRVARLPETLSLAEGAALALVGATAWRALIGVCKLEPAERVLIHGGSGGVGHLAVQIAAAAGARVTATAAPAYHDAVREFGADTVLDYERRDLADAVVAAGRPDVVLDHRADEYLDCDARVAAQGARIGVIGNETSDAQFVDVPRWRAKGLAVHHVSLYNEPAIDAVLDRLARLAADGELRPRVARRYALDEVPDAHRDVLADSVCGKLVVEV</sequence>
<dbReference type="InterPro" id="IPR013154">
    <property type="entry name" value="ADH-like_N"/>
</dbReference>
<dbReference type="Proteomes" id="UP000244727">
    <property type="component" value="Chromosome"/>
</dbReference>
<dbReference type="GO" id="GO:0044281">
    <property type="term" value="P:small molecule metabolic process"/>
    <property type="evidence" value="ECO:0007669"/>
    <property type="project" value="UniProtKB-ARBA"/>
</dbReference>
<evidence type="ECO:0000313" key="3">
    <source>
        <dbReference type="EMBL" id="AWB27699.1"/>
    </source>
</evidence>